<dbReference type="InterPro" id="IPR016181">
    <property type="entry name" value="Acyl_CoA_acyltransferase"/>
</dbReference>
<dbReference type="GO" id="GO:0009252">
    <property type="term" value="P:peptidoglycan biosynthetic process"/>
    <property type="evidence" value="ECO:0007669"/>
    <property type="project" value="UniProtKB-KW"/>
</dbReference>
<reference evidence="7" key="1">
    <citation type="submission" date="2021-08" db="EMBL/GenBank/DDBJ databases">
        <title>Comparative analyses of Brucepasteria parasyntrophica and Teretinema zuelzerae.</title>
        <authorList>
            <person name="Song Y."/>
            <person name="Brune A."/>
        </authorList>
    </citation>
    <scope>NUCLEOTIDE SEQUENCE</scope>
    <source>
        <strain evidence="7">DSM 1903</strain>
    </source>
</reference>
<dbReference type="Proteomes" id="UP001198163">
    <property type="component" value="Unassembled WGS sequence"/>
</dbReference>
<dbReference type="Gene3D" id="3.40.630.30">
    <property type="match status" value="2"/>
</dbReference>
<keyword evidence="2" id="KW-0808">Transferase</keyword>
<dbReference type="RefSeq" id="WP_230755041.1">
    <property type="nucleotide sequence ID" value="NZ_JAINWA010000003.1"/>
</dbReference>
<keyword evidence="8" id="KW-1185">Reference proteome</keyword>
<keyword evidence="4" id="KW-0573">Peptidoglycan synthesis</keyword>
<evidence type="ECO:0000256" key="5">
    <source>
        <dbReference type="ARBA" id="ARBA00023315"/>
    </source>
</evidence>
<dbReference type="PROSITE" id="PS51191">
    <property type="entry name" value="FEMABX"/>
    <property type="match status" value="1"/>
</dbReference>
<dbReference type="GO" id="GO:0071555">
    <property type="term" value="P:cell wall organization"/>
    <property type="evidence" value="ECO:0007669"/>
    <property type="project" value="UniProtKB-KW"/>
</dbReference>
<dbReference type="GO" id="GO:0016755">
    <property type="term" value="F:aminoacyltransferase activity"/>
    <property type="evidence" value="ECO:0007669"/>
    <property type="project" value="InterPro"/>
</dbReference>
<keyword evidence="6" id="KW-0961">Cell wall biogenesis/degradation</keyword>
<evidence type="ECO:0000313" key="7">
    <source>
        <dbReference type="EMBL" id="MCD1654619.1"/>
    </source>
</evidence>
<dbReference type="Pfam" id="PF02388">
    <property type="entry name" value="FemAB"/>
    <property type="match status" value="2"/>
</dbReference>
<dbReference type="EMBL" id="JAINWA010000003">
    <property type="protein sequence ID" value="MCD1654619.1"/>
    <property type="molecule type" value="Genomic_DNA"/>
</dbReference>
<dbReference type="InterPro" id="IPR003447">
    <property type="entry name" value="FEMABX"/>
</dbReference>
<evidence type="ECO:0000256" key="4">
    <source>
        <dbReference type="ARBA" id="ARBA00022984"/>
    </source>
</evidence>
<keyword evidence="5" id="KW-0012">Acyltransferase</keyword>
<dbReference type="GO" id="GO:0008360">
    <property type="term" value="P:regulation of cell shape"/>
    <property type="evidence" value="ECO:0007669"/>
    <property type="project" value="UniProtKB-KW"/>
</dbReference>
<sequence length="384" mass="43737">MKLTPLSLPFTSNAGSVSSPPRSFLQTPFWCEFKKDHGWRPFYFLIEDNPPRLLSVLVRCIKRYGDIAYVPLGPDIDCIDSKEQGRILDSLAAELKRLLPKSVRYIRFDPPWFVQEQLSTDGESPELAAGPAFIRQRPDGSGCAAPVDIQPPDTVVLNLPPLSVPDGEARLLDVMKPKWRYNIKLGQKKGLKVDCYEGDSAIQTGLQIFWTLYLETAERDGIALHDKRYYQDLFTHAAAFENTGYDKKRSVRVYIASHEGSPLAAIVTLFCGDEAVYLYGASSNEKRNLMPAYALQWQAIRDARDFGCAWYDFYGIPPTDDENHPMHGLYRFKTGFGGTIIHRCGSIDYPCNALYYYAGRSAELLRAVWFKKMKKMFRKNTRRK</sequence>
<accession>A0AAE3EJH2</accession>
<protein>
    <submittedName>
        <fullName evidence="7">Peptidoglycan bridge formation glycyltransferase FemA/FemB family protein</fullName>
    </submittedName>
</protein>
<evidence type="ECO:0000256" key="1">
    <source>
        <dbReference type="ARBA" id="ARBA00009943"/>
    </source>
</evidence>
<dbReference type="PANTHER" id="PTHR36174:SF1">
    <property type="entry name" value="LIPID II:GLYCINE GLYCYLTRANSFERASE"/>
    <property type="match status" value="1"/>
</dbReference>
<name>A0AAE3EJH2_9SPIR</name>
<gene>
    <name evidence="7" type="ORF">K7J14_07865</name>
</gene>
<comment type="similarity">
    <text evidence="1">Belongs to the FemABX family.</text>
</comment>
<evidence type="ECO:0000256" key="3">
    <source>
        <dbReference type="ARBA" id="ARBA00022960"/>
    </source>
</evidence>
<evidence type="ECO:0000256" key="6">
    <source>
        <dbReference type="ARBA" id="ARBA00023316"/>
    </source>
</evidence>
<dbReference type="SUPFAM" id="SSF55729">
    <property type="entry name" value="Acyl-CoA N-acyltransferases (Nat)"/>
    <property type="match status" value="2"/>
</dbReference>
<organism evidence="7 8">
    <name type="scientific">Teretinema zuelzerae</name>
    <dbReference type="NCBI Taxonomy" id="156"/>
    <lineage>
        <taxon>Bacteria</taxon>
        <taxon>Pseudomonadati</taxon>
        <taxon>Spirochaetota</taxon>
        <taxon>Spirochaetia</taxon>
        <taxon>Spirochaetales</taxon>
        <taxon>Treponemataceae</taxon>
        <taxon>Teretinema</taxon>
    </lineage>
</organism>
<keyword evidence="3" id="KW-0133">Cell shape</keyword>
<proteinExistence type="inferred from homology"/>
<dbReference type="PANTHER" id="PTHR36174">
    <property type="entry name" value="LIPID II:GLYCINE GLYCYLTRANSFERASE"/>
    <property type="match status" value="1"/>
</dbReference>
<dbReference type="AlphaFoldDB" id="A0AAE3EJH2"/>
<dbReference type="InterPro" id="IPR050644">
    <property type="entry name" value="PG_Glycine_Bridge_Synth"/>
</dbReference>
<evidence type="ECO:0000313" key="8">
    <source>
        <dbReference type="Proteomes" id="UP001198163"/>
    </source>
</evidence>
<comment type="caution">
    <text evidence="7">The sequence shown here is derived from an EMBL/GenBank/DDBJ whole genome shotgun (WGS) entry which is preliminary data.</text>
</comment>
<evidence type="ECO:0000256" key="2">
    <source>
        <dbReference type="ARBA" id="ARBA00022679"/>
    </source>
</evidence>